<feature type="signal peptide" evidence="4">
    <location>
        <begin position="1"/>
        <end position="21"/>
    </location>
</feature>
<feature type="binding site" evidence="3">
    <location>
        <position position="267"/>
    </location>
    <ligand>
        <name>FAD</name>
        <dbReference type="ChEBI" id="CHEBI:57692"/>
    </ligand>
</feature>
<dbReference type="RefSeq" id="XP_007833337.1">
    <property type="nucleotide sequence ID" value="XM_007835146.1"/>
</dbReference>
<feature type="active site" description="Proton donor" evidence="2">
    <location>
        <position position="553"/>
    </location>
</feature>
<comment type="cofactor">
    <cofactor evidence="3">
        <name>FAD</name>
        <dbReference type="ChEBI" id="CHEBI:57692"/>
    </cofactor>
</comment>
<evidence type="ECO:0000256" key="4">
    <source>
        <dbReference type="SAM" id="SignalP"/>
    </source>
</evidence>
<dbReference type="SUPFAM" id="SSF51905">
    <property type="entry name" value="FAD/NAD(P)-binding domain"/>
    <property type="match status" value="1"/>
</dbReference>
<dbReference type="eggNOG" id="KOG1238">
    <property type="taxonomic scope" value="Eukaryota"/>
</dbReference>
<dbReference type="Gene3D" id="3.50.50.60">
    <property type="entry name" value="FAD/NAD(P)-binding domain"/>
    <property type="match status" value="1"/>
</dbReference>
<dbReference type="AlphaFoldDB" id="W3X609"/>
<keyword evidence="3" id="KW-0285">Flavoprotein</keyword>
<dbReference type="PANTHER" id="PTHR11552">
    <property type="entry name" value="GLUCOSE-METHANOL-CHOLINE GMC OXIDOREDUCTASE"/>
    <property type="match status" value="1"/>
</dbReference>
<evidence type="ECO:0000313" key="6">
    <source>
        <dbReference type="EMBL" id="ETS81563.1"/>
    </source>
</evidence>
<evidence type="ECO:0000259" key="5">
    <source>
        <dbReference type="PROSITE" id="PS00624"/>
    </source>
</evidence>
<dbReference type="GO" id="GO:0050660">
    <property type="term" value="F:flavin adenine dinucleotide binding"/>
    <property type="evidence" value="ECO:0007669"/>
    <property type="project" value="InterPro"/>
</dbReference>
<dbReference type="EMBL" id="KI912112">
    <property type="protein sequence ID" value="ETS81563.1"/>
    <property type="molecule type" value="Genomic_DNA"/>
</dbReference>
<name>W3X609_PESFW</name>
<gene>
    <name evidence="6" type="ORF">PFICI_06565</name>
</gene>
<comment type="similarity">
    <text evidence="1">Belongs to the GMC oxidoreductase family.</text>
</comment>
<accession>W3X609</accession>
<dbReference type="GO" id="GO:0016614">
    <property type="term" value="F:oxidoreductase activity, acting on CH-OH group of donors"/>
    <property type="evidence" value="ECO:0007669"/>
    <property type="project" value="InterPro"/>
</dbReference>
<keyword evidence="4" id="KW-0732">Signal</keyword>
<feature type="active site" description="Proton acceptor" evidence="2">
    <location>
        <position position="596"/>
    </location>
</feature>
<dbReference type="Pfam" id="PF05199">
    <property type="entry name" value="GMC_oxred_C"/>
    <property type="match status" value="1"/>
</dbReference>
<dbReference type="GO" id="GO:0044550">
    <property type="term" value="P:secondary metabolite biosynthetic process"/>
    <property type="evidence" value="ECO:0007669"/>
    <property type="project" value="TreeGrafter"/>
</dbReference>
<dbReference type="SUPFAM" id="SSF54373">
    <property type="entry name" value="FAD-linked reductases, C-terminal domain"/>
    <property type="match status" value="1"/>
</dbReference>
<protein>
    <recommendedName>
        <fullName evidence="5">Glucose-methanol-choline oxidoreductase N-terminal domain-containing protein</fullName>
    </recommendedName>
</protein>
<dbReference type="PROSITE" id="PS00624">
    <property type="entry name" value="GMC_OXRED_2"/>
    <property type="match status" value="1"/>
</dbReference>
<organism evidence="6 7">
    <name type="scientific">Pestalotiopsis fici (strain W106-1 / CGMCC3.15140)</name>
    <dbReference type="NCBI Taxonomy" id="1229662"/>
    <lineage>
        <taxon>Eukaryota</taxon>
        <taxon>Fungi</taxon>
        <taxon>Dikarya</taxon>
        <taxon>Ascomycota</taxon>
        <taxon>Pezizomycotina</taxon>
        <taxon>Sordariomycetes</taxon>
        <taxon>Xylariomycetidae</taxon>
        <taxon>Amphisphaeriales</taxon>
        <taxon>Sporocadaceae</taxon>
        <taxon>Pestalotiopsis</taxon>
    </lineage>
</organism>
<evidence type="ECO:0000256" key="3">
    <source>
        <dbReference type="PIRSR" id="PIRSR000137-2"/>
    </source>
</evidence>
<dbReference type="InterPro" id="IPR012132">
    <property type="entry name" value="GMC_OxRdtase"/>
</dbReference>
<dbReference type="PANTHER" id="PTHR11552:SF115">
    <property type="entry name" value="DEHYDROGENASE XPTC-RELATED"/>
    <property type="match status" value="1"/>
</dbReference>
<evidence type="ECO:0000256" key="1">
    <source>
        <dbReference type="ARBA" id="ARBA00010790"/>
    </source>
</evidence>
<keyword evidence="3" id="KW-0274">FAD</keyword>
<dbReference type="OMA" id="YPDASTH"/>
<dbReference type="Gene3D" id="3.30.560.10">
    <property type="entry name" value="Glucose Oxidase, domain 3"/>
    <property type="match status" value="1"/>
</dbReference>
<evidence type="ECO:0000313" key="7">
    <source>
        <dbReference type="Proteomes" id="UP000030651"/>
    </source>
</evidence>
<dbReference type="Pfam" id="PF00732">
    <property type="entry name" value="GMC_oxred_N"/>
    <property type="match status" value="1"/>
</dbReference>
<dbReference type="HOGENOM" id="CLU_002865_6_2_1"/>
<dbReference type="OrthoDB" id="269227at2759"/>
<feature type="domain" description="Glucose-methanol-choline oxidoreductase N-terminal" evidence="5">
    <location>
        <begin position="308"/>
        <end position="322"/>
    </location>
</feature>
<keyword evidence="7" id="KW-1185">Reference proteome</keyword>
<dbReference type="InParanoid" id="W3X609"/>
<dbReference type="InterPro" id="IPR036188">
    <property type="entry name" value="FAD/NAD-bd_sf"/>
</dbReference>
<dbReference type="PIRSF" id="PIRSF000137">
    <property type="entry name" value="Alcohol_oxidase"/>
    <property type="match status" value="1"/>
</dbReference>
<reference evidence="7" key="1">
    <citation type="journal article" date="2015" name="BMC Genomics">
        <title>Genomic and transcriptomic analysis of the endophytic fungus Pestalotiopsis fici reveals its lifestyle and high potential for synthesis of natural products.</title>
        <authorList>
            <person name="Wang X."/>
            <person name="Zhang X."/>
            <person name="Liu L."/>
            <person name="Xiang M."/>
            <person name="Wang W."/>
            <person name="Sun X."/>
            <person name="Che Y."/>
            <person name="Guo L."/>
            <person name="Liu G."/>
            <person name="Guo L."/>
            <person name="Wang C."/>
            <person name="Yin W.B."/>
            <person name="Stadler M."/>
            <person name="Zhang X."/>
            <person name="Liu X."/>
        </authorList>
    </citation>
    <scope>NUCLEOTIDE SEQUENCE [LARGE SCALE GENOMIC DNA]</scope>
    <source>
        <strain evidence="7">W106-1 / CGMCC3.15140</strain>
    </source>
</reference>
<dbReference type="GeneID" id="19271578"/>
<feature type="chain" id="PRO_5004834226" description="Glucose-methanol-choline oxidoreductase N-terminal domain-containing protein" evidence="4">
    <location>
        <begin position="22"/>
        <end position="651"/>
    </location>
</feature>
<evidence type="ECO:0000256" key="2">
    <source>
        <dbReference type="PIRSR" id="PIRSR000137-1"/>
    </source>
</evidence>
<proteinExistence type="inferred from homology"/>
<dbReference type="InterPro" id="IPR000172">
    <property type="entry name" value="GMC_OxRdtase_N"/>
</dbReference>
<dbReference type="Proteomes" id="UP000030651">
    <property type="component" value="Unassembled WGS sequence"/>
</dbReference>
<dbReference type="InterPro" id="IPR007867">
    <property type="entry name" value="GMC_OxRtase_C"/>
</dbReference>
<sequence length="651" mass="68367">MYSCKSTPLGALLGLATVSQGLLIQPANIQASLLQSYDYVIVGAGPAGLVLANRLSEDTSINVLVLEAGPMDSRPESITLPSGIGSLVGSQYDWNLTTVAQTALDGNTRSLAQGHAVSGATIMNGMIWTRGTQADYDAWETLGNDGWGWDDMQPYFQKVEKFTDNLASSEGLEVTVTPDSSIYGQSGAVQVGYSEYYYSQFSNFIEGNMELGLDLANDTSSGSTNIGVTVPPVSVAASTQTRCDARAAYLDSIIDRANLHIAPEQRVTRLILNSGDGSTDPVAEGVEFVGTSGALSINATREVILAAGAVWTPALMQVSGLGPTAVLQNLGIETVVDLPGVGNNLHDHGMIDPDYAYSNPDLFTKSDLTGAAMETAQEEYNNNRTGPLTATLIESVAYMALSSLSSDSASLLSGLSSADSNTYLPSDTPDEVRTGYQAQYAAIVESLGSATEGVVEIMANSVGTIQVTSQRPFSRGYVRPVSANLVDGVQVDPRYGAHPFDKDIIVMGLEWVARLIQTSAMQELQPQPEAALTSGDQSQLEGVVNEQLGTEFHPCGTAAMMPQDSGGVVDTNLNVYGVSNLRVVNSAIIPLIPSAHLQAVVYAIAEKAADIIIAAQQDSTTTAATRAETTNPLAAAVSKVASALPTLPLSF</sequence>
<dbReference type="KEGG" id="pfy:PFICI_06565"/>